<dbReference type="Proteomes" id="UP001583172">
    <property type="component" value="Unassembled WGS sequence"/>
</dbReference>
<feature type="domain" description="SET" evidence="2">
    <location>
        <begin position="207"/>
        <end position="345"/>
    </location>
</feature>
<dbReference type="SMART" id="SM00317">
    <property type="entry name" value="SET"/>
    <property type="match status" value="1"/>
</dbReference>
<feature type="compositionally biased region" description="Low complexity" evidence="1">
    <location>
        <begin position="12"/>
        <end position="23"/>
    </location>
</feature>
<dbReference type="InterPro" id="IPR046341">
    <property type="entry name" value="SET_dom_sf"/>
</dbReference>
<evidence type="ECO:0000313" key="3">
    <source>
        <dbReference type="EMBL" id="KAL1840776.1"/>
    </source>
</evidence>
<feature type="compositionally biased region" description="Low complexity" evidence="1">
    <location>
        <begin position="66"/>
        <end position="92"/>
    </location>
</feature>
<protein>
    <recommendedName>
        <fullName evidence="2">SET domain-containing protein</fullName>
    </recommendedName>
</protein>
<evidence type="ECO:0000313" key="4">
    <source>
        <dbReference type="Proteomes" id="UP001583172"/>
    </source>
</evidence>
<name>A0ABR3VH76_HUMIN</name>
<accession>A0ABR3VH76</accession>
<comment type="caution">
    <text evidence="3">The sequence shown here is derived from an EMBL/GenBank/DDBJ whole genome shotgun (WGS) entry which is preliminary data.</text>
</comment>
<keyword evidence="4" id="KW-1185">Reference proteome</keyword>
<feature type="region of interest" description="Disordered" evidence="1">
    <location>
        <begin position="60"/>
        <end position="158"/>
    </location>
</feature>
<dbReference type="EMBL" id="JAZGSY010000099">
    <property type="protein sequence ID" value="KAL1840776.1"/>
    <property type="molecule type" value="Genomic_DNA"/>
</dbReference>
<sequence>MPKTRATKKFLSPPSSSGSPPASDKFDASDKFEAFDWTGQNRFIVPGVTRIQTYRVDPSRWTHLTSKPSSSLPVSHSSGSDESSSSSSSSDNDAMDIDSPTRMTTRSMTHNGGAHTRTNVKGGKRSAPPPPTNPRPTKRQRTAASDETPSDSSDILPPEALPIMQLPRNLKGADVFCLNCGRTPSSGKCNINCYREFRNTHFVPAESKIHIRRTAPGTHYTGLGVYVNSDSTGFREGDYLGEYLGVILPPGAHETLESDYVFTLDGVIRQKGDEGGRRVTRSSHHEVAPEVYIDAAKYGNWTRFVNSACSPNVEALTEQAGRVRMVVYRAVRAIRPGEQLFVYYGKGYFTARRLKCLCPDDSEPHTPPEDTIYVGGKYSNVDDQIASTMQELRPALERLKRQEKQERERRERRMRRHRRK</sequence>
<feature type="compositionally biased region" description="Polar residues" evidence="1">
    <location>
        <begin position="143"/>
        <end position="153"/>
    </location>
</feature>
<organism evidence="3 4">
    <name type="scientific">Humicola insolens</name>
    <name type="common">Soft-rot fungus</name>
    <dbReference type="NCBI Taxonomy" id="85995"/>
    <lineage>
        <taxon>Eukaryota</taxon>
        <taxon>Fungi</taxon>
        <taxon>Dikarya</taxon>
        <taxon>Ascomycota</taxon>
        <taxon>Pezizomycotina</taxon>
        <taxon>Sordariomycetes</taxon>
        <taxon>Sordariomycetidae</taxon>
        <taxon>Sordariales</taxon>
        <taxon>Chaetomiaceae</taxon>
        <taxon>Mycothermus</taxon>
    </lineage>
</organism>
<feature type="compositionally biased region" description="Polar residues" evidence="1">
    <location>
        <begin position="101"/>
        <end position="110"/>
    </location>
</feature>
<evidence type="ECO:0000256" key="1">
    <source>
        <dbReference type="SAM" id="MobiDB-lite"/>
    </source>
</evidence>
<gene>
    <name evidence="3" type="ORF">VTJ49DRAFT_7731</name>
</gene>
<dbReference type="SUPFAM" id="SSF82199">
    <property type="entry name" value="SET domain"/>
    <property type="match status" value="1"/>
</dbReference>
<dbReference type="PANTHER" id="PTHR45660">
    <property type="entry name" value="HISTONE-LYSINE N-METHYLTRANSFERASE SETMAR"/>
    <property type="match status" value="1"/>
</dbReference>
<evidence type="ECO:0000259" key="2">
    <source>
        <dbReference type="PROSITE" id="PS50280"/>
    </source>
</evidence>
<feature type="compositionally biased region" description="Basic and acidic residues" evidence="1">
    <location>
        <begin position="394"/>
        <end position="411"/>
    </location>
</feature>
<dbReference type="InterPro" id="IPR051357">
    <property type="entry name" value="H3K9_HMTase_SUVAR3-9"/>
</dbReference>
<dbReference type="PROSITE" id="PS50280">
    <property type="entry name" value="SET"/>
    <property type="match status" value="1"/>
</dbReference>
<dbReference type="PANTHER" id="PTHR45660:SF13">
    <property type="entry name" value="HISTONE-LYSINE N-METHYLTRANSFERASE SETMAR"/>
    <property type="match status" value="1"/>
</dbReference>
<feature type="region of interest" description="Disordered" evidence="1">
    <location>
        <begin position="1"/>
        <end position="27"/>
    </location>
</feature>
<reference evidence="3 4" key="1">
    <citation type="journal article" date="2024" name="Commun. Biol.">
        <title>Comparative genomic analysis of thermophilic fungi reveals convergent evolutionary adaptations and gene losses.</title>
        <authorList>
            <person name="Steindorff A.S."/>
            <person name="Aguilar-Pontes M.V."/>
            <person name="Robinson A.J."/>
            <person name="Andreopoulos B."/>
            <person name="LaButti K."/>
            <person name="Kuo A."/>
            <person name="Mondo S."/>
            <person name="Riley R."/>
            <person name="Otillar R."/>
            <person name="Haridas S."/>
            <person name="Lipzen A."/>
            <person name="Grimwood J."/>
            <person name="Schmutz J."/>
            <person name="Clum A."/>
            <person name="Reid I.D."/>
            <person name="Moisan M.C."/>
            <person name="Butler G."/>
            <person name="Nguyen T.T.M."/>
            <person name="Dewar K."/>
            <person name="Conant G."/>
            <person name="Drula E."/>
            <person name="Henrissat B."/>
            <person name="Hansel C."/>
            <person name="Singer S."/>
            <person name="Hutchinson M.I."/>
            <person name="de Vries R.P."/>
            <person name="Natvig D.O."/>
            <person name="Powell A.J."/>
            <person name="Tsang A."/>
            <person name="Grigoriev I.V."/>
        </authorList>
    </citation>
    <scope>NUCLEOTIDE SEQUENCE [LARGE SCALE GENOMIC DNA]</scope>
    <source>
        <strain evidence="3 4">CBS 620.91</strain>
    </source>
</reference>
<dbReference type="InterPro" id="IPR001214">
    <property type="entry name" value="SET_dom"/>
</dbReference>
<dbReference type="Gene3D" id="2.170.270.10">
    <property type="entry name" value="SET domain"/>
    <property type="match status" value="1"/>
</dbReference>
<dbReference type="Pfam" id="PF00856">
    <property type="entry name" value="SET"/>
    <property type="match status" value="1"/>
</dbReference>
<proteinExistence type="predicted"/>
<feature type="region of interest" description="Disordered" evidence="1">
    <location>
        <begin position="393"/>
        <end position="420"/>
    </location>
</feature>